<evidence type="ECO:0000313" key="5">
    <source>
        <dbReference type="EMBL" id="MBM3225057.1"/>
    </source>
</evidence>
<sequence>MAEHLSLKQRIHRGDIVVGVSVPVDITRNRLEDILGRDTYGFVTADSQHSAYNEERLVALCALAEEVGIPVQFRIKHPRHAYLIGNILDLGPWGIEVPLVETEAIVDEALAAFYYPQTGKRSWGGNARYGITGRDNRLEYASWWNSQGLLCLQIETLTAVTHARQLAKPGVDCLTWGPSDLSFDLEAHPEHPFRTVDDCLRHVLKQLAGTNSRVSFRNYSHELRNKYMDMGVTVFMERPRP</sequence>
<reference evidence="5" key="1">
    <citation type="submission" date="2019-03" db="EMBL/GenBank/DDBJ databases">
        <title>Lake Tanganyika Metagenome-Assembled Genomes (MAGs).</title>
        <authorList>
            <person name="Tran P."/>
        </authorList>
    </citation>
    <scope>NUCLEOTIDE SEQUENCE</scope>
    <source>
        <strain evidence="5">K_DeepCast_65m_m2_066</strain>
    </source>
</reference>
<dbReference type="AlphaFoldDB" id="A0A938B1K5"/>
<dbReference type="GO" id="GO:0005737">
    <property type="term" value="C:cytoplasm"/>
    <property type="evidence" value="ECO:0007669"/>
    <property type="project" value="TreeGrafter"/>
</dbReference>
<dbReference type="InterPro" id="IPR015813">
    <property type="entry name" value="Pyrv/PenolPyrv_kinase-like_dom"/>
</dbReference>
<comment type="caution">
    <text evidence="5">The sequence shown here is derived from an EMBL/GenBank/DDBJ whole genome shotgun (WGS) entry which is preliminary data.</text>
</comment>
<dbReference type="InterPro" id="IPR005000">
    <property type="entry name" value="Aldolase/citrate-lyase_domain"/>
</dbReference>
<feature type="domain" description="HpcH/HpaI aldolase/citrate lyase" evidence="4">
    <location>
        <begin position="81"/>
        <end position="204"/>
    </location>
</feature>
<organism evidence="5 6">
    <name type="scientific">Tectimicrobiota bacterium</name>
    <dbReference type="NCBI Taxonomy" id="2528274"/>
    <lineage>
        <taxon>Bacteria</taxon>
        <taxon>Pseudomonadati</taxon>
        <taxon>Nitrospinota/Tectimicrobiota group</taxon>
        <taxon>Candidatus Tectimicrobiota</taxon>
    </lineage>
</organism>
<dbReference type="EMBL" id="VGLS01000469">
    <property type="protein sequence ID" value="MBM3225057.1"/>
    <property type="molecule type" value="Genomic_DNA"/>
</dbReference>
<keyword evidence="2" id="KW-0479">Metal-binding</keyword>
<dbReference type="PANTHER" id="PTHR30502">
    <property type="entry name" value="2-KETO-3-DEOXY-L-RHAMNONATE ALDOLASE"/>
    <property type="match status" value="1"/>
</dbReference>
<dbReference type="SUPFAM" id="SSF51621">
    <property type="entry name" value="Phosphoenolpyruvate/pyruvate domain"/>
    <property type="match status" value="1"/>
</dbReference>
<dbReference type="Pfam" id="PF03328">
    <property type="entry name" value="HpcH_HpaI"/>
    <property type="match status" value="1"/>
</dbReference>
<dbReference type="Proteomes" id="UP000712673">
    <property type="component" value="Unassembled WGS sequence"/>
</dbReference>
<dbReference type="GO" id="GO:0046872">
    <property type="term" value="F:metal ion binding"/>
    <property type="evidence" value="ECO:0007669"/>
    <property type="project" value="UniProtKB-KW"/>
</dbReference>
<keyword evidence="3" id="KW-0456">Lyase</keyword>
<evidence type="ECO:0000256" key="3">
    <source>
        <dbReference type="ARBA" id="ARBA00023239"/>
    </source>
</evidence>
<gene>
    <name evidence="5" type="ORF">FJZ47_14820</name>
</gene>
<name>A0A938B1K5_UNCTE</name>
<evidence type="ECO:0000313" key="6">
    <source>
        <dbReference type="Proteomes" id="UP000712673"/>
    </source>
</evidence>
<dbReference type="InterPro" id="IPR050251">
    <property type="entry name" value="HpcH-HpaI_aldolase"/>
</dbReference>
<dbReference type="GO" id="GO:0016832">
    <property type="term" value="F:aldehyde-lyase activity"/>
    <property type="evidence" value="ECO:0007669"/>
    <property type="project" value="TreeGrafter"/>
</dbReference>
<accession>A0A938B1K5</accession>
<comment type="similarity">
    <text evidence="1">Belongs to the HpcH/HpaI aldolase family.</text>
</comment>
<dbReference type="PANTHER" id="PTHR30502:SF0">
    <property type="entry name" value="PHOSPHOENOLPYRUVATE CARBOXYLASE FAMILY PROTEIN"/>
    <property type="match status" value="1"/>
</dbReference>
<proteinExistence type="inferred from homology"/>
<evidence type="ECO:0000256" key="2">
    <source>
        <dbReference type="ARBA" id="ARBA00022723"/>
    </source>
</evidence>
<dbReference type="Gene3D" id="3.20.20.60">
    <property type="entry name" value="Phosphoenolpyruvate-binding domains"/>
    <property type="match status" value="1"/>
</dbReference>
<evidence type="ECO:0000256" key="1">
    <source>
        <dbReference type="ARBA" id="ARBA00005568"/>
    </source>
</evidence>
<protein>
    <recommendedName>
        <fullName evidence="4">HpcH/HpaI aldolase/citrate lyase domain-containing protein</fullName>
    </recommendedName>
</protein>
<evidence type="ECO:0000259" key="4">
    <source>
        <dbReference type="Pfam" id="PF03328"/>
    </source>
</evidence>
<dbReference type="InterPro" id="IPR040442">
    <property type="entry name" value="Pyrv_kinase-like_dom_sf"/>
</dbReference>